<dbReference type="RefSeq" id="WP_158601359.1">
    <property type="nucleotide sequence ID" value="NZ_QNSE01000005.1"/>
</dbReference>
<sequence length="251" mass="27984">MNKSFKSALFNQNNDFYEAMKGDSDSEKEARFNVYRNNVFVSLIDSLADIFPVTQTIVGEDFFRAMAREFIQLNPPISPIISDYGDNFTDFIRHFEPAKSVSFLGDLAALEFSLLTLTNAQENKTLEREDVVAAFNNISDPANLYLTLSPTTQILVAPFAIGSIYLAHKNSKSCSLTDIRIEESELLLLSKSHLFAEVHIVSRADAVFIKHLMQGKAFGEAIPDDNDFDPGSSLAKLIDWRLLTKISEAGA</sequence>
<proteinExistence type="predicted"/>
<dbReference type="EMBL" id="QNSE01000005">
    <property type="protein sequence ID" value="RBP83846.1"/>
    <property type="molecule type" value="Genomic_DNA"/>
</dbReference>
<keyword evidence="2" id="KW-0238">DNA-binding</keyword>
<comment type="caution">
    <text evidence="2">The sequence shown here is derived from an EMBL/GenBank/DDBJ whole genome shotgun (WGS) entry which is preliminary data.</text>
</comment>
<gene>
    <name evidence="2" type="ORF">DFP80_105166</name>
</gene>
<evidence type="ECO:0000313" key="2">
    <source>
        <dbReference type="EMBL" id="RBP83846.1"/>
    </source>
</evidence>
<reference evidence="2 3" key="1">
    <citation type="submission" date="2018-06" db="EMBL/GenBank/DDBJ databases">
        <title>Genomic Encyclopedia of Type Strains, Phase III (KMG-III): the genomes of soil and plant-associated and newly described type strains.</title>
        <authorList>
            <person name="Whitman W."/>
        </authorList>
    </citation>
    <scope>NUCLEOTIDE SEQUENCE [LARGE SCALE GENOMIC DNA]</scope>
    <source>
        <strain evidence="2 3">CECT 7377</strain>
    </source>
</reference>
<organism evidence="2 3">
    <name type="scientific">Marinomonas rhizomae</name>
    <dbReference type="NCBI Taxonomy" id="491948"/>
    <lineage>
        <taxon>Bacteria</taxon>
        <taxon>Pseudomonadati</taxon>
        <taxon>Pseudomonadota</taxon>
        <taxon>Gammaproteobacteria</taxon>
        <taxon>Oceanospirillales</taxon>
        <taxon>Oceanospirillaceae</taxon>
        <taxon>Marinomonas</taxon>
    </lineage>
</organism>
<dbReference type="Pfam" id="PF09836">
    <property type="entry name" value="DUF2063"/>
    <property type="match status" value="1"/>
</dbReference>
<protein>
    <submittedName>
        <fullName evidence="2">Putative DNA-binding protein</fullName>
    </submittedName>
</protein>
<dbReference type="InterPro" id="IPR018640">
    <property type="entry name" value="DUF2063"/>
</dbReference>
<dbReference type="InterPro" id="IPR044922">
    <property type="entry name" value="DUF2063_N_sf"/>
</dbReference>
<dbReference type="GO" id="GO:0003677">
    <property type="term" value="F:DNA binding"/>
    <property type="evidence" value="ECO:0007669"/>
    <property type="project" value="UniProtKB-KW"/>
</dbReference>
<dbReference type="Gene3D" id="1.10.150.690">
    <property type="entry name" value="DUF2063"/>
    <property type="match status" value="1"/>
</dbReference>
<name>A0A366J9Y2_9GAMM</name>
<evidence type="ECO:0000313" key="3">
    <source>
        <dbReference type="Proteomes" id="UP000252792"/>
    </source>
</evidence>
<keyword evidence="3" id="KW-1185">Reference proteome</keyword>
<evidence type="ECO:0000259" key="1">
    <source>
        <dbReference type="Pfam" id="PF09836"/>
    </source>
</evidence>
<feature type="domain" description="Putative DNA-binding" evidence="1">
    <location>
        <begin position="4"/>
        <end position="92"/>
    </location>
</feature>
<accession>A0A366J9Y2</accession>
<dbReference type="AlphaFoldDB" id="A0A366J9Y2"/>
<dbReference type="Proteomes" id="UP000252792">
    <property type="component" value="Unassembled WGS sequence"/>
</dbReference>